<evidence type="ECO:0000313" key="7">
    <source>
        <dbReference type="EMBL" id="BBE17012.1"/>
    </source>
</evidence>
<dbReference type="InterPro" id="IPR036919">
    <property type="entry name" value="Ribo_uL30_ferredoxin-like_sf"/>
</dbReference>
<dbReference type="Proteomes" id="UP001193389">
    <property type="component" value="Chromosome"/>
</dbReference>
<name>A0A5K7S663_9BACT</name>
<keyword evidence="4 5" id="KW-0687">Ribonucleoprotein</keyword>
<dbReference type="Gene3D" id="3.30.1390.20">
    <property type="entry name" value="Ribosomal protein L30, ferredoxin-like fold domain"/>
    <property type="match status" value="1"/>
</dbReference>
<dbReference type="FunFam" id="3.30.1390.20:FF:000001">
    <property type="entry name" value="50S ribosomal protein L30"/>
    <property type="match status" value="1"/>
</dbReference>
<dbReference type="HAMAP" id="MF_01371_B">
    <property type="entry name" value="Ribosomal_uL30_B"/>
    <property type="match status" value="1"/>
</dbReference>
<evidence type="ECO:0000259" key="6">
    <source>
        <dbReference type="Pfam" id="PF00327"/>
    </source>
</evidence>
<dbReference type="GO" id="GO:0006412">
    <property type="term" value="P:translation"/>
    <property type="evidence" value="ECO:0007669"/>
    <property type="project" value="UniProtKB-UniRule"/>
</dbReference>
<evidence type="ECO:0000256" key="4">
    <source>
        <dbReference type="ARBA" id="ARBA00023274"/>
    </source>
</evidence>
<accession>A0A5K7S663</accession>
<dbReference type="GO" id="GO:0003735">
    <property type="term" value="F:structural constituent of ribosome"/>
    <property type="evidence" value="ECO:0007669"/>
    <property type="project" value="InterPro"/>
</dbReference>
<gene>
    <name evidence="5" type="primary">rpmD</name>
    <name evidence="7" type="ORF">AQPE_1160</name>
</gene>
<dbReference type="KEGG" id="anf:AQPE_1160"/>
<organism evidence="7 8">
    <name type="scientific">Aquipluma nitroreducens</name>
    <dbReference type="NCBI Taxonomy" id="2010828"/>
    <lineage>
        <taxon>Bacteria</taxon>
        <taxon>Pseudomonadati</taxon>
        <taxon>Bacteroidota</taxon>
        <taxon>Bacteroidia</taxon>
        <taxon>Marinilabiliales</taxon>
        <taxon>Prolixibacteraceae</taxon>
        <taxon>Aquipluma</taxon>
    </lineage>
</organism>
<dbReference type="RefSeq" id="WP_318350040.1">
    <property type="nucleotide sequence ID" value="NZ_AP018694.1"/>
</dbReference>
<dbReference type="InterPro" id="IPR005996">
    <property type="entry name" value="Ribosomal_uL30_bac-type"/>
</dbReference>
<dbReference type="PANTHER" id="PTHR15892:SF2">
    <property type="entry name" value="LARGE RIBOSOMAL SUBUNIT PROTEIN UL30M"/>
    <property type="match status" value="1"/>
</dbReference>
<comment type="similarity">
    <text evidence="1 5">Belongs to the universal ribosomal protein uL30 family.</text>
</comment>
<dbReference type="InterPro" id="IPR016082">
    <property type="entry name" value="Ribosomal_uL30_ferredoxin-like"/>
</dbReference>
<feature type="domain" description="Large ribosomal subunit protein uL30-like ferredoxin-like fold" evidence="6">
    <location>
        <begin position="4"/>
        <end position="54"/>
    </location>
</feature>
<keyword evidence="3 5" id="KW-0689">Ribosomal protein</keyword>
<dbReference type="PANTHER" id="PTHR15892">
    <property type="entry name" value="MITOCHONDRIAL RIBOSOMAL PROTEIN L30"/>
    <property type="match status" value="1"/>
</dbReference>
<dbReference type="PIRSF" id="PIRSF002211">
    <property type="entry name" value="Ribosomal_L30_bac-type"/>
    <property type="match status" value="1"/>
</dbReference>
<evidence type="ECO:0000313" key="8">
    <source>
        <dbReference type="Proteomes" id="UP001193389"/>
    </source>
</evidence>
<dbReference type="Pfam" id="PF00327">
    <property type="entry name" value="Ribosomal_L30"/>
    <property type="match status" value="1"/>
</dbReference>
<dbReference type="NCBIfam" id="TIGR01308">
    <property type="entry name" value="rpmD_bact"/>
    <property type="match status" value="1"/>
</dbReference>
<comment type="subunit">
    <text evidence="2 5">Part of the 50S ribosomal subunit.</text>
</comment>
<protein>
    <recommendedName>
        <fullName evidence="5">Large ribosomal subunit protein uL30</fullName>
    </recommendedName>
</protein>
<evidence type="ECO:0000256" key="1">
    <source>
        <dbReference type="ARBA" id="ARBA00007594"/>
    </source>
</evidence>
<sequence>MAKIKITQVKSQIGSDWRQKATLVALGIKKLNRPVIHEVTPQIMGMVAKLHHLVIVEEV</sequence>
<dbReference type="EMBL" id="AP018694">
    <property type="protein sequence ID" value="BBE17012.1"/>
    <property type="molecule type" value="Genomic_DNA"/>
</dbReference>
<dbReference type="SUPFAM" id="SSF55129">
    <property type="entry name" value="Ribosomal protein L30p/L7e"/>
    <property type="match status" value="1"/>
</dbReference>
<keyword evidence="8" id="KW-1185">Reference proteome</keyword>
<dbReference type="AlphaFoldDB" id="A0A5K7S663"/>
<evidence type="ECO:0000256" key="2">
    <source>
        <dbReference type="ARBA" id="ARBA00011838"/>
    </source>
</evidence>
<dbReference type="GO" id="GO:0022625">
    <property type="term" value="C:cytosolic large ribosomal subunit"/>
    <property type="evidence" value="ECO:0007669"/>
    <property type="project" value="TreeGrafter"/>
</dbReference>
<evidence type="ECO:0000256" key="5">
    <source>
        <dbReference type="HAMAP-Rule" id="MF_01371"/>
    </source>
</evidence>
<evidence type="ECO:0000256" key="3">
    <source>
        <dbReference type="ARBA" id="ARBA00022980"/>
    </source>
</evidence>
<reference evidence="7" key="1">
    <citation type="journal article" date="2020" name="Int. J. Syst. Evol. Microbiol.">
        <title>Aquipluma nitroreducens gen. nov. sp. nov., a novel facultatively anaerobic bacterium isolated from a freshwater lake.</title>
        <authorList>
            <person name="Watanabe M."/>
            <person name="Kojima H."/>
            <person name="Fukui M."/>
        </authorList>
    </citation>
    <scope>NUCLEOTIDE SEQUENCE</scope>
    <source>
        <strain evidence="7">MeG22</strain>
    </source>
</reference>
<dbReference type="CDD" id="cd01658">
    <property type="entry name" value="Ribosomal_L30"/>
    <property type="match status" value="1"/>
</dbReference>
<proteinExistence type="inferred from homology"/>